<protein>
    <submittedName>
        <fullName evidence="1">Uncharacterized protein</fullName>
    </submittedName>
</protein>
<accession>I3T2Y9</accession>
<organism evidence="1">
    <name type="scientific">Medicago truncatula</name>
    <name type="common">Barrel medic</name>
    <name type="synonym">Medicago tribuloides</name>
    <dbReference type="NCBI Taxonomy" id="3880"/>
    <lineage>
        <taxon>Eukaryota</taxon>
        <taxon>Viridiplantae</taxon>
        <taxon>Streptophyta</taxon>
        <taxon>Embryophyta</taxon>
        <taxon>Tracheophyta</taxon>
        <taxon>Spermatophyta</taxon>
        <taxon>Magnoliopsida</taxon>
        <taxon>eudicotyledons</taxon>
        <taxon>Gunneridae</taxon>
        <taxon>Pentapetalae</taxon>
        <taxon>rosids</taxon>
        <taxon>fabids</taxon>
        <taxon>Fabales</taxon>
        <taxon>Fabaceae</taxon>
        <taxon>Papilionoideae</taxon>
        <taxon>50 kb inversion clade</taxon>
        <taxon>NPAAA clade</taxon>
        <taxon>Hologalegina</taxon>
        <taxon>IRL clade</taxon>
        <taxon>Trifolieae</taxon>
        <taxon>Medicago</taxon>
    </lineage>
</organism>
<reference evidence="1" key="1">
    <citation type="submission" date="2012-05" db="EMBL/GenBank/DDBJ databases">
        <authorList>
            <person name="Krishnakumar V."/>
            <person name="Cheung F."/>
            <person name="Xiao Y."/>
            <person name="Chan A."/>
            <person name="Moskal W.A."/>
            <person name="Town C.D."/>
        </authorList>
    </citation>
    <scope>NUCLEOTIDE SEQUENCE</scope>
</reference>
<proteinExistence type="evidence at transcript level"/>
<name>I3T2Y9_MEDTR</name>
<sequence>MFCLNITNCCNNNRYT</sequence>
<dbReference type="AlphaFoldDB" id="I3T2Y9"/>
<dbReference type="EMBL" id="BT147087">
    <property type="protein sequence ID" value="AFK46881.1"/>
    <property type="molecule type" value="mRNA"/>
</dbReference>
<evidence type="ECO:0000313" key="1">
    <source>
        <dbReference type="EMBL" id="AFK46881.1"/>
    </source>
</evidence>